<comment type="caution">
    <text evidence="2">The sequence shown here is derived from an EMBL/GenBank/DDBJ whole genome shotgun (WGS) entry which is preliminary data.</text>
</comment>
<feature type="chain" id="PRO_5045374425" description="Secreted protein" evidence="1">
    <location>
        <begin position="16"/>
        <end position="111"/>
    </location>
</feature>
<protein>
    <recommendedName>
        <fullName evidence="4">Secreted protein</fullName>
    </recommendedName>
</protein>
<evidence type="ECO:0008006" key="4">
    <source>
        <dbReference type="Google" id="ProtNLM"/>
    </source>
</evidence>
<sequence length="111" mass="12605">MSKLLPAEFWVAALALPVLEKNVRKCHSTERAQQFGVYGKRKFLIPVVYLRHLLSPDTLFLSLTTAYCDSRRHCCFFIPDVGLTEDVTRNVSVVEEVAATDMTKLFNPLES</sequence>
<gene>
    <name evidence="2" type="ORF">XENOCAPTIV_016633</name>
</gene>
<evidence type="ECO:0000313" key="3">
    <source>
        <dbReference type="Proteomes" id="UP001434883"/>
    </source>
</evidence>
<keyword evidence="1" id="KW-0732">Signal</keyword>
<name>A0ABV0QVS8_9TELE</name>
<evidence type="ECO:0000313" key="2">
    <source>
        <dbReference type="EMBL" id="MEQ2199910.1"/>
    </source>
</evidence>
<feature type="signal peptide" evidence="1">
    <location>
        <begin position="1"/>
        <end position="15"/>
    </location>
</feature>
<accession>A0ABV0QVS8</accession>
<proteinExistence type="predicted"/>
<organism evidence="2 3">
    <name type="scientific">Xenoophorus captivus</name>
    <dbReference type="NCBI Taxonomy" id="1517983"/>
    <lineage>
        <taxon>Eukaryota</taxon>
        <taxon>Metazoa</taxon>
        <taxon>Chordata</taxon>
        <taxon>Craniata</taxon>
        <taxon>Vertebrata</taxon>
        <taxon>Euteleostomi</taxon>
        <taxon>Actinopterygii</taxon>
        <taxon>Neopterygii</taxon>
        <taxon>Teleostei</taxon>
        <taxon>Neoteleostei</taxon>
        <taxon>Acanthomorphata</taxon>
        <taxon>Ovalentaria</taxon>
        <taxon>Atherinomorphae</taxon>
        <taxon>Cyprinodontiformes</taxon>
        <taxon>Goodeidae</taxon>
        <taxon>Xenoophorus</taxon>
    </lineage>
</organism>
<evidence type="ECO:0000256" key="1">
    <source>
        <dbReference type="SAM" id="SignalP"/>
    </source>
</evidence>
<dbReference type="Proteomes" id="UP001434883">
    <property type="component" value="Unassembled WGS sequence"/>
</dbReference>
<reference evidence="2 3" key="1">
    <citation type="submission" date="2021-06" db="EMBL/GenBank/DDBJ databases">
        <authorList>
            <person name="Palmer J.M."/>
        </authorList>
    </citation>
    <scope>NUCLEOTIDE SEQUENCE [LARGE SCALE GENOMIC DNA]</scope>
    <source>
        <strain evidence="2 3">XC_2019</strain>
        <tissue evidence="2">Muscle</tissue>
    </source>
</reference>
<keyword evidence="3" id="KW-1185">Reference proteome</keyword>
<dbReference type="EMBL" id="JAHRIN010025553">
    <property type="protein sequence ID" value="MEQ2199910.1"/>
    <property type="molecule type" value="Genomic_DNA"/>
</dbReference>